<dbReference type="CDD" id="cd22921">
    <property type="entry name" value="HFD_CENP-X"/>
    <property type="match status" value="1"/>
</dbReference>
<keyword evidence="4" id="KW-0238">DNA-binding</keyword>
<evidence type="ECO:0000256" key="3">
    <source>
        <dbReference type="ARBA" id="ARBA00022763"/>
    </source>
</evidence>
<proteinExistence type="inferred from homology"/>
<protein>
    <submittedName>
        <fullName evidence="8">CENP-S associating centromere protein X-domain-containing protein</fullName>
    </submittedName>
</protein>
<gene>
    <name evidence="8" type="ORF">B0T15DRAFT_251303</name>
</gene>
<name>A0AAJ0M0T9_9PEZI</name>
<dbReference type="Proteomes" id="UP001273166">
    <property type="component" value="Unassembled WGS sequence"/>
</dbReference>
<keyword evidence="3" id="KW-0227">DNA damage</keyword>
<dbReference type="PANTHER" id="PTHR28680:SF1">
    <property type="entry name" value="CENTROMERE PROTEIN X"/>
    <property type="match status" value="1"/>
</dbReference>
<evidence type="ECO:0000256" key="6">
    <source>
        <dbReference type="ARBA" id="ARBA00023242"/>
    </source>
</evidence>
<feature type="compositionally biased region" description="Acidic residues" evidence="7">
    <location>
        <begin position="86"/>
        <end position="96"/>
    </location>
</feature>
<feature type="compositionally biased region" description="Low complexity" evidence="7">
    <location>
        <begin position="1"/>
        <end position="11"/>
    </location>
</feature>
<feature type="compositionally biased region" description="Basic and acidic residues" evidence="7">
    <location>
        <begin position="73"/>
        <end position="82"/>
    </location>
</feature>
<evidence type="ECO:0000256" key="5">
    <source>
        <dbReference type="ARBA" id="ARBA00023204"/>
    </source>
</evidence>
<dbReference type="GO" id="GO:0046982">
    <property type="term" value="F:protein heterodimerization activity"/>
    <property type="evidence" value="ECO:0007669"/>
    <property type="project" value="InterPro"/>
</dbReference>
<reference evidence="8" key="2">
    <citation type="submission" date="2023-06" db="EMBL/GenBank/DDBJ databases">
        <authorList>
            <consortium name="Lawrence Berkeley National Laboratory"/>
            <person name="Mondo S.J."/>
            <person name="Hensen N."/>
            <person name="Bonometti L."/>
            <person name="Westerberg I."/>
            <person name="Brannstrom I.O."/>
            <person name="Guillou S."/>
            <person name="Cros-Aarteil S."/>
            <person name="Calhoun S."/>
            <person name="Haridas S."/>
            <person name="Kuo A."/>
            <person name="Pangilinan J."/>
            <person name="Riley R."/>
            <person name="Labutti K."/>
            <person name="Andreopoulos B."/>
            <person name="Lipzen A."/>
            <person name="Chen C."/>
            <person name="Yanf M."/>
            <person name="Daum C."/>
            <person name="Ng V."/>
            <person name="Clum A."/>
            <person name="Steindorff A."/>
            <person name="Ohm R."/>
            <person name="Martin F."/>
            <person name="Silar P."/>
            <person name="Natvig D."/>
            <person name="Lalanne C."/>
            <person name="Gautier V."/>
            <person name="Ament-Velasquez S.L."/>
            <person name="Kruys A."/>
            <person name="Hutchinson M.I."/>
            <person name="Powell A.J."/>
            <person name="Barry K."/>
            <person name="Miller A.N."/>
            <person name="Grigoriev I.V."/>
            <person name="Debuchy R."/>
            <person name="Gladieux P."/>
            <person name="Thoren M.H."/>
            <person name="Johannesson H."/>
        </authorList>
    </citation>
    <scope>NUCLEOTIDE SEQUENCE</scope>
    <source>
        <strain evidence="8">CBS 333.67</strain>
    </source>
</reference>
<dbReference type="GO" id="GO:0000712">
    <property type="term" value="P:resolution of meiotic recombination intermediates"/>
    <property type="evidence" value="ECO:0007669"/>
    <property type="project" value="TreeGrafter"/>
</dbReference>
<evidence type="ECO:0000313" key="9">
    <source>
        <dbReference type="Proteomes" id="UP001273166"/>
    </source>
</evidence>
<dbReference type="Pfam" id="PF09415">
    <property type="entry name" value="CENP-X"/>
    <property type="match status" value="1"/>
</dbReference>
<dbReference type="Gene3D" id="1.10.20.10">
    <property type="entry name" value="Histone, subunit A"/>
    <property type="match status" value="1"/>
</dbReference>
<keyword evidence="9" id="KW-1185">Reference proteome</keyword>
<evidence type="ECO:0000256" key="1">
    <source>
        <dbReference type="ARBA" id="ARBA00004123"/>
    </source>
</evidence>
<dbReference type="GO" id="GO:0031297">
    <property type="term" value="P:replication fork processing"/>
    <property type="evidence" value="ECO:0007669"/>
    <property type="project" value="TreeGrafter"/>
</dbReference>
<dbReference type="InterPro" id="IPR009072">
    <property type="entry name" value="Histone-fold"/>
</dbReference>
<comment type="caution">
    <text evidence="8">The sequence shown here is derived from an EMBL/GenBank/DDBJ whole genome shotgun (WGS) entry which is preliminary data.</text>
</comment>
<keyword evidence="5" id="KW-0234">DNA repair</keyword>
<comment type="subcellular location">
    <subcellularLocation>
        <location evidence="1">Nucleus</location>
    </subcellularLocation>
</comment>
<evidence type="ECO:0000256" key="7">
    <source>
        <dbReference type="SAM" id="MobiDB-lite"/>
    </source>
</evidence>
<dbReference type="GeneID" id="87882014"/>
<evidence type="ECO:0000256" key="2">
    <source>
        <dbReference type="ARBA" id="ARBA00009359"/>
    </source>
</evidence>
<keyword evidence="6" id="KW-0539">Nucleus</keyword>
<comment type="similarity">
    <text evidence="2">Belongs to the CENP-X/MHF2 family.</text>
</comment>
<dbReference type="EMBL" id="JAUDZG010000005">
    <property type="protein sequence ID" value="KAK3304713.1"/>
    <property type="molecule type" value="Genomic_DNA"/>
</dbReference>
<organism evidence="8 9">
    <name type="scientific">Chaetomium strumarium</name>
    <dbReference type="NCBI Taxonomy" id="1170767"/>
    <lineage>
        <taxon>Eukaryota</taxon>
        <taxon>Fungi</taxon>
        <taxon>Dikarya</taxon>
        <taxon>Ascomycota</taxon>
        <taxon>Pezizomycotina</taxon>
        <taxon>Sordariomycetes</taxon>
        <taxon>Sordariomycetidae</taxon>
        <taxon>Sordariales</taxon>
        <taxon>Chaetomiaceae</taxon>
        <taxon>Chaetomium</taxon>
    </lineage>
</organism>
<evidence type="ECO:0000313" key="8">
    <source>
        <dbReference type="EMBL" id="KAK3304713.1"/>
    </source>
</evidence>
<reference evidence="8" key="1">
    <citation type="journal article" date="2023" name="Mol. Phylogenet. Evol.">
        <title>Genome-scale phylogeny and comparative genomics of the fungal order Sordariales.</title>
        <authorList>
            <person name="Hensen N."/>
            <person name="Bonometti L."/>
            <person name="Westerberg I."/>
            <person name="Brannstrom I.O."/>
            <person name="Guillou S."/>
            <person name="Cros-Aarteil S."/>
            <person name="Calhoun S."/>
            <person name="Haridas S."/>
            <person name="Kuo A."/>
            <person name="Mondo S."/>
            <person name="Pangilinan J."/>
            <person name="Riley R."/>
            <person name="LaButti K."/>
            <person name="Andreopoulos B."/>
            <person name="Lipzen A."/>
            <person name="Chen C."/>
            <person name="Yan M."/>
            <person name="Daum C."/>
            <person name="Ng V."/>
            <person name="Clum A."/>
            <person name="Steindorff A."/>
            <person name="Ohm R.A."/>
            <person name="Martin F."/>
            <person name="Silar P."/>
            <person name="Natvig D.O."/>
            <person name="Lalanne C."/>
            <person name="Gautier V."/>
            <person name="Ament-Velasquez S.L."/>
            <person name="Kruys A."/>
            <person name="Hutchinson M.I."/>
            <person name="Powell A.J."/>
            <person name="Barry K."/>
            <person name="Miller A.N."/>
            <person name="Grigoriev I.V."/>
            <person name="Debuchy R."/>
            <person name="Gladieux P."/>
            <person name="Hiltunen Thoren M."/>
            <person name="Johannesson H."/>
        </authorList>
    </citation>
    <scope>NUCLEOTIDE SEQUENCE</scope>
    <source>
        <strain evidence="8">CBS 333.67</strain>
    </source>
</reference>
<sequence>MPPKQSTSGPATRGGRGRPSGSRGGAAAASSKNKTTSTSTASASATARAKGAVSQRREARREVEDGDEMEIDVDARAEREVQVQEIGDDDEEEGEDDRERIPPELLTRILYEFFEREGTRITKDANSAVARYVDVFVREAIARAAVEREGGFLEVEDLEKIAPQLLMDL</sequence>
<evidence type="ECO:0000256" key="4">
    <source>
        <dbReference type="ARBA" id="ARBA00023125"/>
    </source>
</evidence>
<dbReference type="AlphaFoldDB" id="A0AAJ0M0T9"/>
<feature type="compositionally biased region" description="Low complexity" evidence="7">
    <location>
        <begin position="25"/>
        <end position="52"/>
    </location>
</feature>
<dbReference type="GO" id="GO:0051382">
    <property type="term" value="P:kinetochore assembly"/>
    <property type="evidence" value="ECO:0007669"/>
    <property type="project" value="InterPro"/>
</dbReference>
<dbReference type="RefSeq" id="XP_062720493.1">
    <property type="nucleotide sequence ID" value="XM_062863185.1"/>
</dbReference>
<dbReference type="GO" id="GO:0006281">
    <property type="term" value="P:DNA repair"/>
    <property type="evidence" value="ECO:0007669"/>
    <property type="project" value="UniProtKB-KW"/>
</dbReference>
<accession>A0AAJ0M0T9</accession>
<feature type="compositionally biased region" description="Gly residues" evidence="7">
    <location>
        <begin position="12"/>
        <end position="24"/>
    </location>
</feature>
<feature type="region of interest" description="Disordered" evidence="7">
    <location>
        <begin position="1"/>
        <end position="102"/>
    </location>
</feature>
<dbReference type="GO" id="GO:0071821">
    <property type="term" value="C:FANCM-MHF complex"/>
    <property type="evidence" value="ECO:0007669"/>
    <property type="project" value="TreeGrafter"/>
</dbReference>
<dbReference type="PANTHER" id="PTHR28680">
    <property type="entry name" value="CENTROMERE PROTEIN X"/>
    <property type="match status" value="1"/>
</dbReference>
<dbReference type="GO" id="GO:0003677">
    <property type="term" value="F:DNA binding"/>
    <property type="evidence" value="ECO:0007669"/>
    <property type="project" value="UniProtKB-KW"/>
</dbReference>
<dbReference type="InterPro" id="IPR018552">
    <property type="entry name" value="CENP-X"/>
</dbReference>